<protein>
    <recommendedName>
        <fullName evidence="5">Flagellar P-ring protein</fullName>
    </recommendedName>
    <alternativeName>
        <fullName evidence="5">Basal body P-ring protein</fullName>
    </alternativeName>
</protein>
<dbReference type="EMBL" id="UGHZ01000001">
    <property type="protein sequence ID" value="STP09216.1"/>
    <property type="molecule type" value="Genomic_DNA"/>
</dbReference>
<dbReference type="AlphaFoldDB" id="A0A377JN90"/>
<dbReference type="PANTHER" id="PTHR30381:SF0">
    <property type="entry name" value="FLAGELLAR P-RING PROTEIN"/>
    <property type="match status" value="1"/>
</dbReference>
<evidence type="ECO:0000256" key="4">
    <source>
        <dbReference type="ARBA" id="ARBA00023143"/>
    </source>
</evidence>
<comment type="similarity">
    <text evidence="5">Belongs to the FlgI family.</text>
</comment>
<reference evidence="7 8" key="1">
    <citation type="submission" date="2018-06" db="EMBL/GenBank/DDBJ databases">
        <authorList>
            <consortium name="Pathogen Informatics"/>
            <person name="Doyle S."/>
        </authorList>
    </citation>
    <scope>NUCLEOTIDE SEQUENCE [LARGE SCALE GENOMIC DNA]</scope>
    <source>
        <strain evidence="7 8">NCTC12221</strain>
    </source>
</reference>
<keyword evidence="7" id="KW-0969">Cilium</keyword>
<dbReference type="Proteomes" id="UP000255335">
    <property type="component" value="Unassembled WGS sequence"/>
</dbReference>
<comment type="subcellular location">
    <subcellularLocation>
        <location evidence="2 5">Bacterial flagellum basal body</location>
    </subcellularLocation>
</comment>
<dbReference type="GO" id="GO:0071973">
    <property type="term" value="P:bacterial-type flagellum-dependent cell motility"/>
    <property type="evidence" value="ECO:0007669"/>
    <property type="project" value="InterPro"/>
</dbReference>
<dbReference type="InterPro" id="IPR001782">
    <property type="entry name" value="Flag_FlgI"/>
</dbReference>
<keyword evidence="6" id="KW-1133">Transmembrane helix</keyword>
<keyword evidence="3" id="KW-0732">Signal</keyword>
<keyword evidence="4 5" id="KW-0975">Bacterial flagellum</keyword>
<evidence type="ECO:0000256" key="1">
    <source>
        <dbReference type="ARBA" id="ARBA00002591"/>
    </source>
</evidence>
<dbReference type="PRINTS" id="PR01010">
    <property type="entry name" value="FLGPRINGFLGI"/>
</dbReference>
<keyword evidence="7" id="KW-0966">Cell projection</keyword>
<dbReference type="Pfam" id="PF02119">
    <property type="entry name" value="FlgI"/>
    <property type="match status" value="1"/>
</dbReference>
<name>A0A377JN90_9HELI</name>
<dbReference type="GO" id="GO:0030288">
    <property type="term" value="C:outer membrane-bounded periplasmic space"/>
    <property type="evidence" value="ECO:0007669"/>
    <property type="project" value="InterPro"/>
</dbReference>
<proteinExistence type="inferred from homology"/>
<keyword evidence="6" id="KW-0812">Transmembrane</keyword>
<evidence type="ECO:0000256" key="2">
    <source>
        <dbReference type="ARBA" id="ARBA00004117"/>
    </source>
</evidence>
<evidence type="ECO:0000256" key="6">
    <source>
        <dbReference type="SAM" id="Phobius"/>
    </source>
</evidence>
<comment type="subunit">
    <text evidence="5">The basal body constitutes a major portion of the flagellar organelle and consists of four rings (L,P,S, and M) mounted on a central rod.</text>
</comment>
<dbReference type="GO" id="GO:0005198">
    <property type="term" value="F:structural molecule activity"/>
    <property type="evidence" value="ECO:0007669"/>
    <property type="project" value="InterPro"/>
</dbReference>
<gene>
    <name evidence="5 7" type="primary">flgI</name>
    <name evidence="7" type="ORF">NCTC12221_00655</name>
</gene>
<evidence type="ECO:0000256" key="3">
    <source>
        <dbReference type="ARBA" id="ARBA00022729"/>
    </source>
</evidence>
<dbReference type="NCBIfam" id="NF003676">
    <property type="entry name" value="PRK05303.1"/>
    <property type="match status" value="1"/>
</dbReference>
<dbReference type="HAMAP" id="MF_00416">
    <property type="entry name" value="FlgI"/>
    <property type="match status" value="1"/>
</dbReference>
<keyword evidence="7" id="KW-0282">Flagellum</keyword>
<accession>A0A377JN90</accession>
<evidence type="ECO:0000313" key="7">
    <source>
        <dbReference type="EMBL" id="STP09216.1"/>
    </source>
</evidence>
<comment type="function">
    <text evidence="1 5">Assembles around the rod to form the L-ring and probably protects the motor/basal body from shearing forces during rotation.</text>
</comment>
<dbReference type="PANTHER" id="PTHR30381">
    <property type="entry name" value="FLAGELLAR P-RING PERIPLASMIC PROTEIN FLGI"/>
    <property type="match status" value="1"/>
</dbReference>
<keyword evidence="6" id="KW-0472">Membrane</keyword>
<dbReference type="GO" id="GO:0009428">
    <property type="term" value="C:bacterial-type flagellum basal body, distal rod, P ring"/>
    <property type="evidence" value="ECO:0007669"/>
    <property type="project" value="InterPro"/>
</dbReference>
<evidence type="ECO:0000256" key="5">
    <source>
        <dbReference type="HAMAP-Rule" id="MF_00416"/>
    </source>
</evidence>
<feature type="transmembrane region" description="Helical" evidence="6">
    <location>
        <begin position="21"/>
        <end position="40"/>
    </location>
</feature>
<sequence length="364" mass="38897">MRQVELSQFRLNQRLNQAKLSKIKLLLIAFWLMFGISALYGQKISQIAQVVGIRDNSLVGYGLVIGLNGTGDKSGSKFTMQSIANMLESVNVKLSANDIKSKNVAAVMVTASLPPFARQGDKLDILVSSIGDAKSISGGTLVMTPLTGVDGNIYALAQGNITMGESGSVLSGRIVGGASVEREINYNLYNQENATLSLKSSDLQNAIKIQQTLNSVFSDAIAVAVDARTIKLKKPENLSMVEFLALVEEVEIDYSRKEKIIIDEKTGTIVAGVGISIDPVVVTHGDITIKISDEILEDPEATKLDNDVVMSKSQGTIASVNGTKPTVSSVVKALQKMGATPKNIISILENIKKSGALRADIEVM</sequence>
<organism evidence="7 8">
    <name type="scientific">Helicobacter cinaedi</name>
    <dbReference type="NCBI Taxonomy" id="213"/>
    <lineage>
        <taxon>Bacteria</taxon>
        <taxon>Pseudomonadati</taxon>
        <taxon>Campylobacterota</taxon>
        <taxon>Epsilonproteobacteria</taxon>
        <taxon>Campylobacterales</taxon>
        <taxon>Helicobacteraceae</taxon>
        <taxon>Helicobacter</taxon>
    </lineage>
</organism>
<evidence type="ECO:0000313" key="8">
    <source>
        <dbReference type="Proteomes" id="UP000255335"/>
    </source>
</evidence>